<comment type="caution">
    <text evidence="1">The sequence shown here is derived from an EMBL/GenBank/DDBJ whole genome shotgun (WGS) entry which is preliminary data.</text>
</comment>
<evidence type="ECO:0000313" key="1">
    <source>
        <dbReference type="EMBL" id="OEJ88474.1"/>
    </source>
</evidence>
<dbReference type="AlphaFoldDB" id="A0A1E5RNN4"/>
<proteinExistence type="predicted"/>
<accession>A0A1E5RNN4</accession>
<name>A0A1E5RNN4_9ASCO</name>
<organism evidence="1 2">
    <name type="scientific">Hanseniaspora osmophila</name>
    <dbReference type="NCBI Taxonomy" id="56408"/>
    <lineage>
        <taxon>Eukaryota</taxon>
        <taxon>Fungi</taxon>
        <taxon>Dikarya</taxon>
        <taxon>Ascomycota</taxon>
        <taxon>Saccharomycotina</taxon>
        <taxon>Saccharomycetes</taxon>
        <taxon>Saccharomycodales</taxon>
        <taxon>Saccharomycodaceae</taxon>
        <taxon>Hanseniaspora</taxon>
    </lineage>
</organism>
<dbReference type="EMBL" id="LPNM01000005">
    <property type="protein sequence ID" value="OEJ88474.1"/>
    <property type="molecule type" value="Genomic_DNA"/>
</dbReference>
<sequence>MNHQAENDEFDVTCDTDSEEFTNFTGASCNFAIDDIIVIEYLLAQCFCTTLCDMLQALNFDSRMIEKFFQVYKMWERQHVINTLMSTDFDYYEFSEYICSHFDRGFQFLNGNLPQMIDYDEDFVDFRFKLYTLHVISMIQRNEMAHEIFEFMKENLMPYKHKENIYYRKVIDKLAMFTLMGVKKEVSADAEGQEKDGQNNDKDTLSFERFQSQLYRASLANKMNYLLLDLEFSAIHFFQSTCKLPEFIKKHEIYKGTPLFDAEKYIERMKEMYKGTNAQNGHDHYGDKRYEFPLNSDGGTKVDIIGLINVSQMLQSAPLTFTSATWNYNELKNVEMRKSQQEDMLLSQDNTFYHVYKPRIAELFSANELETHLAERYAME</sequence>
<keyword evidence="2" id="KW-1185">Reference proteome</keyword>
<gene>
    <name evidence="1" type="ORF">AWRI3579_g963</name>
</gene>
<reference evidence="2" key="1">
    <citation type="journal article" date="2016" name="Genome Announc.">
        <title>Genome sequences of three species of Hanseniaspora isolated from spontaneous wine fermentations.</title>
        <authorList>
            <person name="Sternes P.R."/>
            <person name="Lee D."/>
            <person name="Kutyna D.R."/>
            <person name="Borneman A.R."/>
        </authorList>
    </citation>
    <scope>NUCLEOTIDE SEQUENCE [LARGE SCALE GENOMIC DNA]</scope>
    <source>
        <strain evidence="2">AWRI3579</strain>
    </source>
</reference>
<evidence type="ECO:0000313" key="2">
    <source>
        <dbReference type="Proteomes" id="UP000095728"/>
    </source>
</evidence>
<dbReference type="InParanoid" id="A0A1E5RNN4"/>
<protein>
    <submittedName>
        <fullName evidence="1">Uncharacterized protein</fullName>
    </submittedName>
</protein>
<dbReference type="Proteomes" id="UP000095728">
    <property type="component" value="Unassembled WGS sequence"/>
</dbReference>